<keyword evidence="1" id="KW-1133">Transmembrane helix</keyword>
<dbReference type="InterPro" id="IPR001387">
    <property type="entry name" value="Cro/C1-type_HTH"/>
</dbReference>
<evidence type="ECO:0000256" key="1">
    <source>
        <dbReference type="SAM" id="Phobius"/>
    </source>
</evidence>
<dbReference type="InterPro" id="IPR010982">
    <property type="entry name" value="Lambda_DNA-bd_dom_sf"/>
</dbReference>
<sequence length="215" mass="23793">MKTVGSILKDAREEKGLTLAQVEKATKIREKFLESIERDDYSTLPSLSYAKGFIKNYSDFLGVSSSKSLAFFRRQTEEVTRTSLLPKGMDESLKVSWLRLTPGRFLAILLLSLVSVFVVYLGFQYQKLQSAPALSVQAPKDALTTTERRVDVLGKTDTDATVIVNGVSVLVRGDGKFFDQITLEPGDNAIIITATSRYGKATTVSRAVRFDVQNP</sequence>
<keyword evidence="1" id="KW-0812">Transmembrane</keyword>
<gene>
    <name evidence="3" type="ORF">A2973_02100</name>
</gene>
<dbReference type="PANTHER" id="PTHR34475">
    <property type="match status" value="1"/>
</dbReference>
<dbReference type="EMBL" id="MFJZ01000035">
    <property type="protein sequence ID" value="OGG29844.1"/>
    <property type="molecule type" value="Genomic_DNA"/>
</dbReference>
<feature type="domain" description="HTH cro/C1-type" evidence="2">
    <location>
        <begin position="7"/>
        <end position="68"/>
    </location>
</feature>
<dbReference type="CDD" id="cd00093">
    <property type="entry name" value="HTH_XRE"/>
    <property type="match status" value="1"/>
</dbReference>
<feature type="transmembrane region" description="Helical" evidence="1">
    <location>
        <begin position="105"/>
        <end position="123"/>
    </location>
</feature>
<comment type="caution">
    <text evidence="3">The sequence shown here is derived from an EMBL/GenBank/DDBJ whole genome shotgun (WGS) entry which is preliminary data.</text>
</comment>
<dbReference type="Proteomes" id="UP000176409">
    <property type="component" value="Unassembled WGS sequence"/>
</dbReference>
<dbReference type="Pfam" id="PF09136">
    <property type="entry name" value="Glucodextran_B"/>
    <property type="match status" value="1"/>
</dbReference>
<dbReference type="GO" id="GO:0003677">
    <property type="term" value="F:DNA binding"/>
    <property type="evidence" value="ECO:0007669"/>
    <property type="project" value="InterPro"/>
</dbReference>
<dbReference type="Gene3D" id="2.60.40.10">
    <property type="entry name" value="Immunoglobulins"/>
    <property type="match status" value="1"/>
</dbReference>
<proteinExistence type="predicted"/>
<organism evidence="3 4">
    <name type="scientific">Candidatus Gottesmanbacteria bacterium RIFCSPLOWO2_01_FULL_49_10</name>
    <dbReference type="NCBI Taxonomy" id="1798396"/>
    <lineage>
        <taxon>Bacteria</taxon>
        <taxon>Candidatus Gottesmaniibacteriota</taxon>
    </lineage>
</organism>
<dbReference type="Pfam" id="PF13413">
    <property type="entry name" value="HTH_25"/>
    <property type="match status" value="1"/>
</dbReference>
<evidence type="ECO:0000313" key="3">
    <source>
        <dbReference type="EMBL" id="OGG29844.1"/>
    </source>
</evidence>
<dbReference type="AlphaFoldDB" id="A0A1F6AYQ3"/>
<dbReference type="SUPFAM" id="SSF47413">
    <property type="entry name" value="lambda repressor-like DNA-binding domains"/>
    <property type="match status" value="1"/>
</dbReference>
<evidence type="ECO:0000259" key="2">
    <source>
        <dbReference type="SMART" id="SM00530"/>
    </source>
</evidence>
<dbReference type="InterPro" id="IPR013783">
    <property type="entry name" value="Ig-like_fold"/>
</dbReference>
<evidence type="ECO:0000313" key="4">
    <source>
        <dbReference type="Proteomes" id="UP000176409"/>
    </source>
</evidence>
<name>A0A1F6AYQ3_9BACT</name>
<dbReference type="InterPro" id="IPR050400">
    <property type="entry name" value="Bact_Cytoskel_RodZ"/>
</dbReference>
<dbReference type="PANTHER" id="PTHR34475:SF1">
    <property type="entry name" value="CYTOSKELETON PROTEIN RODZ"/>
    <property type="match status" value="1"/>
</dbReference>
<accession>A0A1F6AYQ3</accession>
<reference evidence="3 4" key="1">
    <citation type="journal article" date="2016" name="Nat. Commun.">
        <title>Thousands of microbial genomes shed light on interconnected biogeochemical processes in an aquifer system.</title>
        <authorList>
            <person name="Anantharaman K."/>
            <person name="Brown C.T."/>
            <person name="Hug L.A."/>
            <person name="Sharon I."/>
            <person name="Castelle C.J."/>
            <person name="Probst A.J."/>
            <person name="Thomas B.C."/>
            <person name="Singh A."/>
            <person name="Wilkins M.J."/>
            <person name="Karaoz U."/>
            <person name="Brodie E.L."/>
            <person name="Williams K.H."/>
            <person name="Hubbard S.S."/>
            <person name="Banfield J.F."/>
        </authorList>
    </citation>
    <scope>NUCLEOTIDE SEQUENCE [LARGE SCALE GENOMIC DNA]</scope>
</reference>
<dbReference type="STRING" id="1798396.A2973_02100"/>
<dbReference type="Gene3D" id="1.10.260.40">
    <property type="entry name" value="lambda repressor-like DNA-binding domains"/>
    <property type="match status" value="1"/>
</dbReference>
<keyword evidence="1" id="KW-0472">Membrane</keyword>
<dbReference type="SMART" id="SM00530">
    <property type="entry name" value="HTH_XRE"/>
    <property type="match status" value="1"/>
</dbReference>
<protein>
    <recommendedName>
        <fullName evidence="2">HTH cro/C1-type domain-containing protein</fullName>
    </recommendedName>
</protein>